<name>A0A2S8SPL7_9BACT</name>
<protein>
    <submittedName>
        <fullName evidence="2">Putative nucleic acid-binding protein, contains PIN domain</fullName>
    </submittedName>
</protein>
<dbReference type="Pfam" id="PF01850">
    <property type="entry name" value="PIN"/>
    <property type="match status" value="1"/>
</dbReference>
<evidence type="ECO:0000259" key="1">
    <source>
        <dbReference type="Pfam" id="PF01850"/>
    </source>
</evidence>
<evidence type="ECO:0000313" key="2">
    <source>
        <dbReference type="EMBL" id="PQV62745.1"/>
    </source>
</evidence>
<gene>
    <name evidence="2" type="ORF">B1R32_12330</name>
</gene>
<dbReference type="InParanoid" id="A0A2S8SPL7"/>
<dbReference type="InterPro" id="IPR029060">
    <property type="entry name" value="PIN-like_dom_sf"/>
</dbReference>
<evidence type="ECO:0000313" key="3">
    <source>
        <dbReference type="Proteomes" id="UP000237684"/>
    </source>
</evidence>
<dbReference type="AlphaFoldDB" id="A0A2S8SPL7"/>
<reference evidence="2 3" key="1">
    <citation type="journal article" date="2018" name="Syst. Appl. Microbiol.">
        <title>Abditibacterium utsteinense sp. nov., the first cultivated member of candidate phylum FBP, isolated from ice-free Antarctic soil samples.</title>
        <authorList>
            <person name="Tahon G."/>
            <person name="Tytgat B."/>
            <person name="Lebbe L."/>
            <person name="Carlier A."/>
            <person name="Willems A."/>
        </authorList>
    </citation>
    <scope>NUCLEOTIDE SEQUENCE [LARGE SCALE GENOMIC DNA]</scope>
    <source>
        <strain evidence="2 3">LMG 29911</strain>
    </source>
</reference>
<dbReference type="SUPFAM" id="SSF88723">
    <property type="entry name" value="PIN domain-like"/>
    <property type="match status" value="1"/>
</dbReference>
<sequence>MSLYEDAMSLAVQLPQHQREHLAQALGLKLAPRATLPMAMNAPDRSKTDPAAWRASETGHAVLDVNRTSAPVDPNLVGVEALRGLFAHKNFAPDESLAPDTLSSLPLGSPVVLHTSAVIALALDLEITRTFWEKPPVEIRIATATYLKLLELCADESERSRVRAFVQPFAVLSLGPMASTKAAQLMLENPAPGLSALDALIAATAIAHEIPLVTRDAAPFANIEELSVATLP</sequence>
<accession>A0A2S8SPL7</accession>
<proteinExistence type="predicted"/>
<keyword evidence="3" id="KW-1185">Reference proteome</keyword>
<dbReference type="InterPro" id="IPR002716">
    <property type="entry name" value="PIN_dom"/>
</dbReference>
<dbReference type="CDD" id="cd09881">
    <property type="entry name" value="PIN_VapC4-5_FitB-like"/>
    <property type="match status" value="1"/>
</dbReference>
<dbReference type="Gene3D" id="3.40.50.1010">
    <property type="entry name" value="5'-nuclease"/>
    <property type="match status" value="1"/>
</dbReference>
<feature type="domain" description="PIN" evidence="1">
    <location>
        <begin position="112"/>
        <end position="224"/>
    </location>
</feature>
<organism evidence="2 3">
    <name type="scientific">Abditibacterium utsteinense</name>
    <dbReference type="NCBI Taxonomy" id="1960156"/>
    <lineage>
        <taxon>Bacteria</taxon>
        <taxon>Pseudomonadati</taxon>
        <taxon>Abditibacteriota</taxon>
        <taxon>Abditibacteriia</taxon>
        <taxon>Abditibacteriales</taxon>
        <taxon>Abditibacteriaceae</taxon>
        <taxon>Abditibacterium</taxon>
    </lineage>
</organism>
<comment type="caution">
    <text evidence="2">The sequence shown here is derived from an EMBL/GenBank/DDBJ whole genome shotgun (WGS) entry which is preliminary data.</text>
</comment>
<dbReference type="EMBL" id="NIGF01000023">
    <property type="protein sequence ID" value="PQV62745.1"/>
    <property type="molecule type" value="Genomic_DNA"/>
</dbReference>
<dbReference type="RefSeq" id="WP_106381126.1">
    <property type="nucleotide sequence ID" value="NZ_NIGF01000023.1"/>
</dbReference>
<dbReference type="Proteomes" id="UP000237684">
    <property type="component" value="Unassembled WGS sequence"/>
</dbReference>